<sequence>MAIQRARDHIELPQRQRQRQQQGGMKRKASNMMLLPMLKKVASSSSVPSRVASATSVRFSEFSTAVLLQPLSKGDRINSWYSRRELSAFKRSTTALADALKDTRTATAMRHVAGTIEHRSDPPVLRIHDKELIRGIEHVIAPEVSRHLLRMRRRAIHGVLQAQDQLDQERLAQAYRVNSVFAKEWTTFITNFQDA</sequence>
<name>A0AAD9DHA2_9STRA</name>
<gene>
    <name evidence="2" type="ORF">QTG54_001739</name>
</gene>
<feature type="compositionally biased region" description="Basic and acidic residues" evidence="1">
    <location>
        <begin position="1"/>
        <end position="14"/>
    </location>
</feature>
<protein>
    <submittedName>
        <fullName evidence="2">Uncharacterized protein</fullName>
    </submittedName>
</protein>
<organism evidence="2 3">
    <name type="scientific">Skeletonema marinoi</name>
    <dbReference type="NCBI Taxonomy" id="267567"/>
    <lineage>
        <taxon>Eukaryota</taxon>
        <taxon>Sar</taxon>
        <taxon>Stramenopiles</taxon>
        <taxon>Ochrophyta</taxon>
        <taxon>Bacillariophyta</taxon>
        <taxon>Coscinodiscophyceae</taxon>
        <taxon>Thalassiosirophycidae</taxon>
        <taxon>Thalassiosirales</taxon>
        <taxon>Skeletonemataceae</taxon>
        <taxon>Skeletonema</taxon>
        <taxon>Skeletonema marinoi-dohrnii complex</taxon>
    </lineage>
</organism>
<dbReference type="EMBL" id="JATAAI010000002">
    <property type="protein sequence ID" value="KAK1747776.1"/>
    <property type="molecule type" value="Genomic_DNA"/>
</dbReference>
<comment type="caution">
    <text evidence="2">The sequence shown here is derived from an EMBL/GenBank/DDBJ whole genome shotgun (WGS) entry which is preliminary data.</text>
</comment>
<evidence type="ECO:0000313" key="3">
    <source>
        <dbReference type="Proteomes" id="UP001224775"/>
    </source>
</evidence>
<evidence type="ECO:0000256" key="1">
    <source>
        <dbReference type="SAM" id="MobiDB-lite"/>
    </source>
</evidence>
<feature type="region of interest" description="Disordered" evidence="1">
    <location>
        <begin position="1"/>
        <end position="29"/>
    </location>
</feature>
<reference evidence="2" key="1">
    <citation type="submission" date="2023-06" db="EMBL/GenBank/DDBJ databases">
        <title>Survivors Of The Sea: Transcriptome response of Skeletonema marinoi to long-term dormancy.</title>
        <authorList>
            <person name="Pinder M.I.M."/>
            <person name="Kourtchenko O."/>
            <person name="Robertson E.K."/>
            <person name="Larsson T."/>
            <person name="Maumus F."/>
            <person name="Osuna-Cruz C.M."/>
            <person name="Vancaester E."/>
            <person name="Stenow R."/>
            <person name="Vandepoele K."/>
            <person name="Ploug H."/>
            <person name="Bruchert V."/>
            <person name="Godhe A."/>
            <person name="Topel M."/>
        </authorList>
    </citation>
    <scope>NUCLEOTIDE SEQUENCE</scope>
    <source>
        <strain evidence="2">R05AC</strain>
    </source>
</reference>
<proteinExistence type="predicted"/>
<evidence type="ECO:0000313" key="2">
    <source>
        <dbReference type="EMBL" id="KAK1747776.1"/>
    </source>
</evidence>
<dbReference type="AlphaFoldDB" id="A0AAD9DHA2"/>
<dbReference type="Proteomes" id="UP001224775">
    <property type="component" value="Unassembled WGS sequence"/>
</dbReference>
<accession>A0AAD9DHA2</accession>
<keyword evidence="3" id="KW-1185">Reference proteome</keyword>